<feature type="domain" description="Fido" evidence="8">
    <location>
        <begin position="41"/>
        <end position="167"/>
    </location>
</feature>
<dbReference type="EC" id="2.7.7.108" evidence="5"/>
<dbReference type="GO" id="GO:0070733">
    <property type="term" value="F:AMPylase activity"/>
    <property type="evidence" value="ECO:0007669"/>
    <property type="project" value="UniProtKB-EC"/>
</dbReference>
<gene>
    <name evidence="9" type="ORF">Cocul_00373</name>
</gene>
<evidence type="ECO:0000313" key="9">
    <source>
        <dbReference type="EMBL" id="KQB85235.1"/>
    </source>
</evidence>
<evidence type="ECO:0000256" key="6">
    <source>
        <dbReference type="ARBA" id="ARBA00047939"/>
    </source>
</evidence>
<dbReference type="PROSITE" id="PS51459">
    <property type="entry name" value="FIDO"/>
    <property type="match status" value="1"/>
</dbReference>
<proteinExistence type="predicted"/>
<dbReference type="InterPro" id="IPR003812">
    <property type="entry name" value="Fido"/>
</dbReference>
<comment type="catalytic activity">
    <reaction evidence="7">
        <text>L-tyrosyl-[protein] + ATP = O-(5'-adenylyl)-L-tyrosyl-[protein] + diphosphate</text>
        <dbReference type="Rhea" id="RHEA:54288"/>
        <dbReference type="Rhea" id="RHEA-COMP:10136"/>
        <dbReference type="Rhea" id="RHEA-COMP:13846"/>
        <dbReference type="ChEBI" id="CHEBI:30616"/>
        <dbReference type="ChEBI" id="CHEBI:33019"/>
        <dbReference type="ChEBI" id="CHEBI:46858"/>
        <dbReference type="ChEBI" id="CHEBI:83624"/>
        <dbReference type="EC" id="2.7.7.108"/>
    </reaction>
</comment>
<dbReference type="SUPFAM" id="SSF140931">
    <property type="entry name" value="Fic-like"/>
    <property type="match status" value="1"/>
</dbReference>
<dbReference type="GO" id="GO:0051302">
    <property type="term" value="P:regulation of cell division"/>
    <property type="evidence" value="ECO:0007669"/>
    <property type="project" value="TreeGrafter"/>
</dbReference>
<dbReference type="PATRIC" id="fig|1544416.3.peg.376"/>
<organism evidence="9 10">
    <name type="scientific">Corynebacterium oculi</name>
    <dbReference type="NCBI Taxonomy" id="1544416"/>
    <lineage>
        <taxon>Bacteria</taxon>
        <taxon>Bacillati</taxon>
        <taxon>Actinomycetota</taxon>
        <taxon>Actinomycetes</taxon>
        <taxon>Mycobacteriales</taxon>
        <taxon>Corynebacteriaceae</taxon>
        <taxon>Corynebacterium</taxon>
    </lineage>
</organism>
<comment type="catalytic activity">
    <reaction evidence="6">
        <text>L-threonyl-[protein] + ATP = 3-O-(5'-adenylyl)-L-threonyl-[protein] + diphosphate</text>
        <dbReference type="Rhea" id="RHEA:54292"/>
        <dbReference type="Rhea" id="RHEA-COMP:11060"/>
        <dbReference type="Rhea" id="RHEA-COMP:13847"/>
        <dbReference type="ChEBI" id="CHEBI:30013"/>
        <dbReference type="ChEBI" id="CHEBI:30616"/>
        <dbReference type="ChEBI" id="CHEBI:33019"/>
        <dbReference type="ChEBI" id="CHEBI:138113"/>
        <dbReference type="EC" id="2.7.7.108"/>
    </reaction>
</comment>
<keyword evidence="4" id="KW-0067">ATP-binding</keyword>
<reference evidence="9 10" key="1">
    <citation type="submission" date="2015-10" db="EMBL/GenBank/DDBJ databases">
        <title>Corynebacteirum lowii and Corynebacterium oculi species nova, derived from human clinical disease and and emended description of Corynebacterium mastiditis.</title>
        <authorList>
            <person name="Bernard K."/>
            <person name="Pacheco A.L."/>
            <person name="Mcdougall C."/>
            <person name="Burtx T."/>
            <person name="Weibe D."/>
            <person name="Tyler S."/>
            <person name="Olson A.B."/>
            <person name="Cnockaert M."/>
            <person name="Eguchi H."/>
            <person name="Kuwahara T."/>
            <person name="Nakayama-Imaohji H."/>
            <person name="Boudewijins M."/>
            <person name="Van Hoecke F."/>
            <person name="Bernier A.-M."/>
            <person name="Vandamme P."/>
        </authorList>
    </citation>
    <scope>NUCLEOTIDE SEQUENCE [LARGE SCALE GENOMIC DNA]</scope>
    <source>
        <strain evidence="9 10">NML 130210</strain>
    </source>
</reference>
<dbReference type="Gene3D" id="1.10.3290.10">
    <property type="entry name" value="Fido-like domain"/>
    <property type="match status" value="1"/>
</dbReference>
<evidence type="ECO:0000256" key="5">
    <source>
        <dbReference type="ARBA" id="ARBA00034531"/>
    </source>
</evidence>
<dbReference type="OrthoDB" id="9813719at2"/>
<dbReference type="PANTHER" id="PTHR39560:SF1">
    <property type="entry name" value="PROTEIN ADENYLYLTRANSFERASE FIC-RELATED"/>
    <property type="match status" value="1"/>
</dbReference>
<dbReference type="InterPro" id="IPR036597">
    <property type="entry name" value="Fido-like_dom_sf"/>
</dbReference>
<dbReference type="RefSeq" id="WP_055121596.1">
    <property type="nucleotide sequence ID" value="NZ_LKST01000001.1"/>
</dbReference>
<evidence type="ECO:0000256" key="7">
    <source>
        <dbReference type="ARBA" id="ARBA00048696"/>
    </source>
</evidence>
<dbReference type="EMBL" id="LKST01000001">
    <property type="protein sequence ID" value="KQB85235.1"/>
    <property type="molecule type" value="Genomic_DNA"/>
</dbReference>
<dbReference type="GO" id="GO:0005524">
    <property type="term" value="F:ATP binding"/>
    <property type="evidence" value="ECO:0007669"/>
    <property type="project" value="UniProtKB-KW"/>
</dbReference>
<evidence type="ECO:0000256" key="4">
    <source>
        <dbReference type="ARBA" id="ARBA00022840"/>
    </source>
</evidence>
<evidence type="ECO:0000256" key="2">
    <source>
        <dbReference type="ARBA" id="ARBA00022695"/>
    </source>
</evidence>
<evidence type="ECO:0000313" key="10">
    <source>
        <dbReference type="Proteomes" id="UP000050517"/>
    </source>
</evidence>
<keyword evidence="10" id="KW-1185">Reference proteome</keyword>
<dbReference type="PANTHER" id="PTHR39560">
    <property type="entry name" value="PROTEIN ADENYLYLTRANSFERASE FIC-RELATED"/>
    <property type="match status" value="1"/>
</dbReference>
<dbReference type="NCBIfam" id="NF046029">
    <property type="entry name" value="ProtAdlyltaseNmFic"/>
    <property type="match status" value="1"/>
</dbReference>
<dbReference type="Pfam" id="PF02661">
    <property type="entry name" value="Fic"/>
    <property type="match status" value="1"/>
</dbReference>
<evidence type="ECO:0000256" key="1">
    <source>
        <dbReference type="ARBA" id="ARBA00022679"/>
    </source>
</evidence>
<sequence>MLANKLGITDPHELSLIEERITKSQAMRIIDESLLLNHPAGTFSTLKFIHTILFQDIYDFAGKIRTINISKNDYRFASALYLPEAVHAIEAMPHTTLREIVDKYAEMNVAHPFREGNGRSMRIWLDHLLSHEQGLVVQWHLINSEEYLSAIRRSPLNTLELYDLVQRHTTPDRGDRTLFARGINASYAYEGYTRFDANDL</sequence>
<keyword evidence="2 9" id="KW-0548">Nucleotidyltransferase</keyword>
<accession>A0A0Q0Z6P6</accession>
<evidence type="ECO:0000259" key="8">
    <source>
        <dbReference type="PROSITE" id="PS51459"/>
    </source>
</evidence>
<name>A0A0Q0Z6P6_9CORY</name>
<dbReference type="AlphaFoldDB" id="A0A0Q0Z6P6"/>
<keyword evidence="3" id="KW-0547">Nucleotide-binding</keyword>
<comment type="caution">
    <text evidence="9">The sequence shown here is derived from an EMBL/GenBank/DDBJ whole genome shotgun (WGS) entry which is preliminary data.</text>
</comment>
<protein>
    <recommendedName>
        <fullName evidence="5">protein adenylyltransferase</fullName>
        <ecNumber evidence="5">2.7.7.108</ecNumber>
    </recommendedName>
</protein>
<evidence type="ECO:0000256" key="3">
    <source>
        <dbReference type="ARBA" id="ARBA00022741"/>
    </source>
</evidence>
<dbReference type="STRING" id="1544416.Cocul_00373"/>
<keyword evidence="1 9" id="KW-0808">Transferase</keyword>
<dbReference type="Proteomes" id="UP000050517">
    <property type="component" value="Unassembled WGS sequence"/>
</dbReference>